<keyword evidence="1" id="KW-1133">Transmembrane helix</keyword>
<sequence>MGIFGRIFYSVPVVGWLVKDAVHGTDEAKYFFLFNALVVLAGAIYAFGYPLAITLALIGTGLGLSWIILLSMGDVIDRLMSRPAAAAISQEPAAEEPIREAA</sequence>
<protein>
    <submittedName>
        <fullName evidence="2">Uncharacterized protein</fullName>
    </submittedName>
</protein>
<keyword evidence="1" id="KW-0812">Transmembrane</keyword>
<dbReference type="AlphaFoldDB" id="Q07LA9"/>
<keyword evidence="1" id="KW-0472">Membrane</keyword>
<evidence type="ECO:0000313" key="2">
    <source>
        <dbReference type="EMBL" id="ABJ07275.1"/>
    </source>
</evidence>
<organism evidence="2">
    <name type="scientific">Rhodopseudomonas palustris (strain BisA53)</name>
    <dbReference type="NCBI Taxonomy" id="316055"/>
    <lineage>
        <taxon>Bacteria</taxon>
        <taxon>Pseudomonadati</taxon>
        <taxon>Pseudomonadota</taxon>
        <taxon>Alphaproteobacteria</taxon>
        <taxon>Hyphomicrobiales</taxon>
        <taxon>Nitrobacteraceae</taxon>
        <taxon>Rhodopseudomonas</taxon>
    </lineage>
</organism>
<evidence type="ECO:0000256" key="1">
    <source>
        <dbReference type="SAM" id="Phobius"/>
    </source>
</evidence>
<gene>
    <name evidence="2" type="ordered locus">RPE_3343</name>
</gene>
<accession>Q07LA9</accession>
<name>Q07LA9_RHOP5</name>
<feature type="transmembrane region" description="Helical" evidence="1">
    <location>
        <begin position="53"/>
        <end position="72"/>
    </location>
</feature>
<dbReference type="eggNOG" id="ENOG5033JTE">
    <property type="taxonomic scope" value="Bacteria"/>
</dbReference>
<dbReference type="HOGENOM" id="CLU_179333_0_0_5"/>
<dbReference type="KEGG" id="rpe:RPE_3343"/>
<dbReference type="EMBL" id="CP000463">
    <property type="protein sequence ID" value="ABJ07275.1"/>
    <property type="molecule type" value="Genomic_DNA"/>
</dbReference>
<reference evidence="2" key="1">
    <citation type="submission" date="2006-09" db="EMBL/GenBank/DDBJ databases">
        <title>Complete sequence of Rhodopseudomonas palustris BisA53.</title>
        <authorList>
            <consortium name="US DOE Joint Genome Institute"/>
            <person name="Copeland A."/>
            <person name="Lucas S."/>
            <person name="Lapidus A."/>
            <person name="Barry K."/>
            <person name="Detter J.C."/>
            <person name="Glavina del Rio T."/>
            <person name="Hammon N."/>
            <person name="Israni S."/>
            <person name="Dalin E."/>
            <person name="Tice H."/>
            <person name="Pitluck S."/>
            <person name="Chain P."/>
            <person name="Malfatti S."/>
            <person name="Shin M."/>
            <person name="Vergez L."/>
            <person name="Schmutz J."/>
            <person name="Larimer F."/>
            <person name="Land M."/>
            <person name="Hauser L."/>
            <person name="Pelletier D.A."/>
            <person name="Kyrpides N."/>
            <person name="Kim E."/>
            <person name="Harwood C.S."/>
            <person name="Oda Y."/>
            <person name="Richardson P."/>
        </authorList>
    </citation>
    <scope>NUCLEOTIDE SEQUENCE [LARGE SCALE GENOMIC DNA]</scope>
    <source>
        <strain evidence="2">BisA53</strain>
    </source>
</reference>
<dbReference type="OrthoDB" id="8479738at2"/>
<feature type="transmembrane region" description="Helical" evidence="1">
    <location>
        <begin position="30"/>
        <end position="47"/>
    </location>
</feature>
<proteinExistence type="predicted"/>